<reference evidence="1" key="1">
    <citation type="submission" date="2020-06" db="EMBL/GenBank/DDBJ databases">
        <authorList>
            <person name="Li T."/>
            <person name="Hu X."/>
            <person name="Zhang T."/>
            <person name="Song X."/>
            <person name="Zhang H."/>
            <person name="Dai N."/>
            <person name="Sheng W."/>
            <person name="Hou X."/>
            <person name="Wei L."/>
        </authorList>
    </citation>
    <scope>NUCLEOTIDE SEQUENCE</scope>
    <source>
        <strain evidence="1">KEN8</strain>
        <tissue evidence="1">Leaf</tissue>
    </source>
</reference>
<name>A0AAW2RRH0_9LAMI</name>
<sequence>MVSSPPVAADDLVYNIKISSVGPANVTGSDLIYEPDTMGLAMKLHYIRGVYYFGSQAFEGLTTLVIKEPMFTWLNKYPEVCGRFRRTETGRAYLKCNDCGVRFVEAKCDKTLDEWLEMKDATLRNSLLGIKFSARNSAFRPLFTYR</sequence>
<dbReference type="Gene3D" id="3.30.559.10">
    <property type="entry name" value="Chloramphenicol acetyltransferase-like domain"/>
    <property type="match status" value="1"/>
</dbReference>
<dbReference type="InterPro" id="IPR023213">
    <property type="entry name" value="CAT-like_dom_sf"/>
</dbReference>
<dbReference type="EMBL" id="JACGWM010000003">
    <property type="protein sequence ID" value="KAL0382800.1"/>
    <property type="molecule type" value="Genomic_DNA"/>
</dbReference>
<protein>
    <submittedName>
        <fullName evidence="1">Protein ECERIFERUM 26-like</fullName>
    </submittedName>
</protein>
<dbReference type="Pfam" id="PF02458">
    <property type="entry name" value="Transferase"/>
    <property type="match status" value="1"/>
</dbReference>
<evidence type="ECO:0000313" key="1">
    <source>
        <dbReference type="EMBL" id="KAL0382800.1"/>
    </source>
</evidence>
<gene>
    <name evidence="1" type="ORF">Scaly_0567300</name>
</gene>
<reference evidence="1" key="2">
    <citation type="journal article" date="2024" name="Plant">
        <title>Genomic evolution and insights into agronomic trait innovations of Sesamum species.</title>
        <authorList>
            <person name="Miao H."/>
            <person name="Wang L."/>
            <person name="Qu L."/>
            <person name="Liu H."/>
            <person name="Sun Y."/>
            <person name="Le M."/>
            <person name="Wang Q."/>
            <person name="Wei S."/>
            <person name="Zheng Y."/>
            <person name="Lin W."/>
            <person name="Duan Y."/>
            <person name="Cao H."/>
            <person name="Xiong S."/>
            <person name="Wang X."/>
            <person name="Wei L."/>
            <person name="Li C."/>
            <person name="Ma Q."/>
            <person name="Ju M."/>
            <person name="Zhao R."/>
            <person name="Li G."/>
            <person name="Mu C."/>
            <person name="Tian Q."/>
            <person name="Mei H."/>
            <person name="Zhang T."/>
            <person name="Gao T."/>
            <person name="Zhang H."/>
        </authorList>
    </citation>
    <scope>NUCLEOTIDE SEQUENCE</scope>
    <source>
        <strain evidence="1">KEN8</strain>
    </source>
</reference>
<comment type="caution">
    <text evidence="1">The sequence shown here is derived from an EMBL/GenBank/DDBJ whole genome shotgun (WGS) entry which is preliminary data.</text>
</comment>
<organism evidence="1">
    <name type="scientific">Sesamum calycinum</name>
    <dbReference type="NCBI Taxonomy" id="2727403"/>
    <lineage>
        <taxon>Eukaryota</taxon>
        <taxon>Viridiplantae</taxon>
        <taxon>Streptophyta</taxon>
        <taxon>Embryophyta</taxon>
        <taxon>Tracheophyta</taxon>
        <taxon>Spermatophyta</taxon>
        <taxon>Magnoliopsida</taxon>
        <taxon>eudicotyledons</taxon>
        <taxon>Gunneridae</taxon>
        <taxon>Pentapetalae</taxon>
        <taxon>asterids</taxon>
        <taxon>lamiids</taxon>
        <taxon>Lamiales</taxon>
        <taxon>Pedaliaceae</taxon>
        <taxon>Sesamum</taxon>
    </lineage>
</organism>
<dbReference type="AlphaFoldDB" id="A0AAW2RRH0"/>
<accession>A0AAW2RRH0</accession>
<proteinExistence type="predicted"/>